<dbReference type="Proteomes" id="UP000199494">
    <property type="component" value="Unassembled WGS sequence"/>
</dbReference>
<evidence type="ECO:0000256" key="2">
    <source>
        <dbReference type="ARBA" id="ARBA00023015"/>
    </source>
</evidence>
<dbReference type="SUPFAM" id="SSF46785">
    <property type="entry name" value="Winged helix' DNA-binding domain"/>
    <property type="match status" value="1"/>
</dbReference>
<dbReference type="SUPFAM" id="SSF52540">
    <property type="entry name" value="P-loop containing nucleoside triphosphate hydrolases"/>
    <property type="match status" value="1"/>
</dbReference>
<gene>
    <name evidence="5" type="ORF">SAMN05421630_103444</name>
</gene>
<reference evidence="5 6" key="1">
    <citation type="submission" date="2016-10" db="EMBL/GenBank/DDBJ databases">
        <authorList>
            <person name="de Groot N.N."/>
        </authorList>
    </citation>
    <scope>NUCLEOTIDE SEQUENCE [LARGE SCALE GENOMIC DNA]</scope>
    <source>
        <strain evidence="5 6">CGMCC 4.5506</strain>
    </source>
</reference>
<sequence length="284" mass="31512">MSRPRSSVSRSDPLHQQVARNIRNQIEAGVLRDGQRLASTRELADEWGVSTFVINDAMNLLIKDGLVESKSRVGRMVRAPEQAQERPRPATPHVVLIGGYAGSGKSELGRIVARETGWPLLDKDTLTRPVVEAALEVVGLSPHDRESELYVSTIRPREYESLINAVTENLQCGTGSVVTAPFVREFADPAWIHRTEATCKDLGATVTFVWLYCDAETMHTYVRHRGAARDAAKLADWSGYLDGIDLDLRPPVPHVVVDNSASSEPLQEQARRLIEEVRKTENAK</sequence>
<dbReference type="OrthoDB" id="198115at2"/>
<dbReference type="GO" id="GO:0003677">
    <property type="term" value="F:DNA binding"/>
    <property type="evidence" value="ECO:0007669"/>
    <property type="project" value="UniProtKB-KW"/>
</dbReference>
<dbReference type="InterPro" id="IPR036388">
    <property type="entry name" value="WH-like_DNA-bd_sf"/>
</dbReference>
<dbReference type="EMBL" id="FMZE01000003">
    <property type="protein sequence ID" value="SDC74165.1"/>
    <property type="molecule type" value="Genomic_DNA"/>
</dbReference>
<organism evidence="5 6">
    <name type="scientific">Prauserella marina</name>
    <dbReference type="NCBI Taxonomy" id="530584"/>
    <lineage>
        <taxon>Bacteria</taxon>
        <taxon>Bacillati</taxon>
        <taxon>Actinomycetota</taxon>
        <taxon>Actinomycetes</taxon>
        <taxon>Pseudonocardiales</taxon>
        <taxon>Pseudonocardiaceae</taxon>
        <taxon>Prauserella</taxon>
    </lineage>
</organism>
<dbReference type="CDD" id="cd07377">
    <property type="entry name" value="WHTH_GntR"/>
    <property type="match status" value="1"/>
</dbReference>
<dbReference type="InterPro" id="IPR051446">
    <property type="entry name" value="HTH_trans_reg/aminotransferase"/>
</dbReference>
<name>A0A222VJI1_9PSEU</name>
<dbReference type="GO" id="GO:0003700">
    <property type="term" value="F:DNA-binding transcription factor activity"/>
    <property type="evidence" value="ECO:0007669"/>
    <property type="project" value="InterPro"/>
</dbReference>
<dbReference type="InterPro" id="IPR000524">
    <property type="entry name" value="Tscrpt_reg_HTH_GntR"/>
</dbReference>
<dbReference type="Pfam" id="PF00392">
    <property type="entry name" value="GntR"/>
    <property type="match status" value="1"/>
</dbReference>
<proteinExistence type="predicted"/>
<keyword evidence="1" id="KW-0663">Pyridoxal phosphate</keyword>
<dbReference type="SMART" id="SM00345">
    <property type="entry name" value="HTH_GNTR"/>
    <property type="match status" value="1"/>
</dbReference>
<evidence type="ECO:0000313" key="5">
    <source>
        <dbReference type="EMBL" id="SDC74165.1"/>
    </source>
</evidence>
<protein>
    <submittedName>
        <fullName evidence="5">Regulatory protein, gntR family</fullName>
    </submittedName>
</protein>
<dbReference type="PANTHER" id="PTHR46577:SF1">
    <property type="entry name" value="HTH-TYPE TRANSCRIPTIONAL REGULATORY PROTEIN GABR"/>
    <property type="match status" value="1"/>
</dbReference>
<dbReference type="STRING" id="530584.SAMN05421630_103444"/>
<evidence type="ECO:0000256" key="3">
    <source>
        <dbReference type="ARBA" id="ARBA00023125"/>
    </source>
</evidence>
<keyword evidence="6" id="KW-1185">Reference proteome</keyword>
<keyword evidence="2" id="KW-0805">Transcription regulation</keyword>
<dbReference type="InterPro" id="IPR027417">
    <property type="entry name" value="P-loop_NTPase"/>
</dbReference>
<dbReference type="AlphaFoldDB" id="A0A222VJI1"/>
<dbReference type="PANTHER" id="PTHR46577">
    <property type="entry name" value="HTH-TYPE TRANSCRIPTIONAL REGULATORY PROTEIN GABR"/>
    <property type="match status" value="1"/>
</dbReference>
<dbReference type="Pfam" id="PF13671">
    <property type="entry name" value="AAA_33"/>
    <property type="match status" value="1"/>
</dbReference>
<dbReference type="PROSITE" id="PS50949">
    <property type="entry name" value="HTH_GNTR"/>
    <property type="match status" value="1"/>
</dbReference>
<dbReference type="Gene3D" id="1.10.10.10">
    <property type="entry name" value="Winged helix-like DNA-binding domain superfamily/Winged helix DNA-binding domain"/>
    <property type="match status" value="1"/>
</dbReference>
<evidence type="ECO:0000256" key="4">
    <source>
        <dbReference type="ARBA" id="ARBA00023163"/>
    </source>
</evidence>
<evidence type="ECO:0000256" key="1">
    <source>
        <dbReference type="ARBA" id="ARBA00022898"/>
    </source>
</evidence>
<dbReference type="InterPro" id="IPR036390">
    <property type="entry name" value="WH_DNA-bd_sf"/>
</dbReference>
<evidence type="ECO:0000313" key="6">
    <source>
        <dbReference type="Proteomes" id="UP000199494"/>
    </source>
</evidence>
<accession>A0A222VJI1</accession>
<dbReference type="Gene3D" id="3.40.50.300">
    <property type="entry name" value="P-loop containing nucleotide triphosphate hydrolases"/>
    <property type="match status" value="1"/>
</dbReference>
<keyword evidence="3" id="KW-0238">DNA-binding</keyword>
<dbReference type="KEGG" id="pmad:BAY61_02440"/>
<keyword evidence="4" id="KW-0804">Transcription</keyword>